<proteinExistence type="inferred from homology"/>
<dbReference type="Gene3D" id="2.170.130.10">
    <property type="entry name" value="TonB-dependent receptor, plug domain"/>
    <property type="match status" value="1"/>
</dbReference>
<feature type="signal peptide" evidence="10">
    <location>
        <begin position="1"/>
        <end position="20"/>
    </location>
</feature>
<feature type="domain" description="TonB-dependent receptor-like beta-barrel" evidence="11">
    <location>
        <begin position="205"/>
        <end position="636"/>
    </location>
</feature>
<name>C5BIG6_TERTT</name>
<evidence type="ECO:0000256" key="2">
    <source>
        <dbReference type="ARBA" id="ARBA00022448"/>
    </source>
</evidence>
<keyword evidence="3 8" id="KW-1134">Transmembrane beta strand</keyword>
<dbReference type="GO" id="GO:0009279">
    <property type="term" value="C:cell outer membrane"/>
    <property type="evidence" value="ECO:0007669"/>
    <property type="project" value="UniProtKB-SubCell"/>
</dbReference>
<protein>
    <submittedName>
        <fullName evidence="13">TonB-dependent receptor</fullName>
    </submittedName>
</protein>
<evidence type="ECO:0000313" key="14">
    <source>
        <dbReference type="Proteomes" id="UP000009080"/>
    </source>
</evidence>
<feature type="chain" id="PRO_5002948841" evidence="10">
    <location>
        <begin position="21"/>
        <end position="677"/>
    </location>
</feature>
<evidence type="ECO:0000313" key="13">
    <source>
        <dbReference type="EMBL" id="ACR14469.1"/>
    </source>
</evidence>
<evidence type="ECO:0000256" key="8">
    <source>
        <dbReference type="PROSITE-ProRule" id="PRU01360"/>
    </source>
</evidence>
<keyword evidence="7 8" id="KW-0998">Cell outer membrane</keyword>
<keyword evidence="14" id="KW-1185">Reference proteome</keyword>
<keyword evidence="13" id="KW-0675">Receptor</keyword>
<accession>C5BIG6</accession>
<feature type="domain" description="TonB-dependent receptor plug" evidence="12">
    <location>
        <begin position="49"/>
        <end position="134"/>
    </location>
</feature>
<keyword evidence="5 9" id="KW-0798">TonB box</keyword>
<dbReference type="SUPFAM" id="SSF56935">
    <property type="entry name" value="Porins"/>
    <property type="match status" value="1"/>
</dbReference>
<evidence type="ECO:0000256" key="10">
    <source>
        <dbReference type="SAM" id="SignalP"/>
    </source>
</evidence>
<dbReference type="GO" id="GO:0044718">
    <property type="term" value="P:siderophore transmembrane transport"/>
    <property type="evidence" value="ECO:0007669"/>
    <property type="project" value="TreeGrafter"/>
</dbReference>
<comment type="similarity">
    <text evidence="8 9">Belongs to the TonB-dependent receptor family.</text>
</comment>
<gene>
    <name evidence="13" type="ordered locus">TERTU_4350</name>
</gene>
<dbReference type="PANTHER" id="PTHR30069">
    <property type="entry name" value="TONB-DEPENDENT OUTER MEMBRANE RECEPTOR"/>
    <property type="match status" value="1"/>
</dbReference>
<dbReference type="InterPro" id="IPR037066">
    <property type="entry name" value="Plug_dom_sf"/>
</dbReference>
<dbReference type="InterPro" id="IPR000531">
    <property type="entry name" value="Beta-barrel_TonB"/>
</dbReference>
<evidence type="ECO:0000256" key="7">
    <source>
        <dbReference type="ARBA" id="ARBA00023237"/>
    </source>
</evidence>
<evidence type="ECO:0000259" key="12">
    <source>
        <dbReference type="Pfam" id="PF07715"/>
    </source>
</evidence>
<dbReference type="STRING" id="377629.TERTU_4350"/>
<evidence type="ECO:0000259" key="11">
    <source>
        <dbReference type="Pfam" id="PF00593"/>
    </source>
</evidence>
<dbReference type="OrthoDB" id="5332150at2"/>
<dbReference type="PANTHER" id="PTHR30069:SF49">
    <property type="entry name" value="OUTER MEMBRANE PROTEIN C"/>
    <property type="match status" value="1"/>
</dbReference>
<dbReference type="KEGG" id="ttu:TERTU_4350"/>
<dbReference type="Gene3D" id="2.40.170.20">
    <property type="entry name" value="TonB-dependent receptor, beta-barrel domain"/>
    <property type="match status" value="1"/>
</dbReference>
<dbReference type="Pfam" id="PF07715">
    <property type="entry name" value="Plug"/>
    <property type="match status" value="1"/>
</dbReference>
<evidence type="ECO:0000256" key="5">
    <source>
        <dbReference type="ARBA" id="ARBA00023077"/>
    </source>
</evidence>
<dbReference type="HOGENOM" id="CLU_014873_0_0_6"/>
<dbReference type="InterPro" id="IPR012910">
    <property type="entry name" value="Plug_dom"/>
</dbReference>
<evidence type="ECO:0000256" key="1">
    <source>
        <dbReference type="ARBA" id="ARBA00004571"/>
    </source>
</evidence>
<dbReference type="AlphaFoldDB" id="C5BIG6"/>
<dbReference type="Proteomes" id="UP000009080">
    <property type="component" value="Chromosome"/>
</dbReference>
<dbReference type="Pfam" id="PF00593">
    <property type="entry name" value="TonB_dep_Rec_b-barrel"/>
    <property type="match status" value="1"/>
</dbReference>
<keyword evidence="10" id="KW-0732">Signal</keyword>
<dbReference type="EMBL" id="CP001614">
    <property type="protein sequence ID" value="ACR14469.1"/>
    <property type="molecule type" value="Genomic_DNA"/>
</dbReference>
<dbReference type="InterPro" id="IPR036942">
    <property type="entry name" value="Beta-barrel_TonB_sf"/>
</dbReference>
<keyword evidence="2 8" id="KW-0813">Transport</keyword>
<keyword evidence="6 8" id="KW-0472">Membrane</keyword>
<comment type="subcellular location">
    <subcellularLocation>
        <location evidence="1 8">Cell outer membrane</location>
        <topology evidence="1 8">Multi-pass membrane protein</topology>
    </subcellularLocation>
</comment>
<dbReference type="RefSeq" id="WP_015820583.1">
    <property type="nucleotide sequence ID" value="NC_012997.1"/>
</dbReference>
<dbReference type="InterPro" id="IPR039426">
    <property type="entry name" value="TonB-dep_rcpt-like"/>
</dbReference>
<evidence type="ECO:0000256" key="6">
    <source>
        <dbReference type="ARBA" id="ARBA00023136"/>
    </source>
</evidence>
<sequence length="677" mass="73648">MNKLPFALFAPLLGSAAVWAAEPALEETLVKGQTNKHEIVISERSDFAPDSAQLLSKAPGATANGNGPLTGIPQVRGMYGARVGVTVNGQSISAGGPNWMDPPLSYAPAAQLETLTVYRGIAPVSVGQETIGGAIDAETWQGQFASTGTLDINGNINLGAQSGNDATLASANLALASRAQKLKLQLLSESADDAPFPDGDLHPTEYQRDRADLGYSLKHGKHQWSLDLARSNTGTTGTPALPMDIGYIDSDLFNLSYRYQGDWQIEAQAYGSNIDHGMTNYASRQPPMMPTMYRRNTATGENRGFKLQAQQGKWTLGADYHDELHNSDIDNPNAPAFFVINFNDASRTVSGVFAEYSAPLGALSSEVGVRVNRVAMDAADVGGTPAMMMPAAATLRDNFNNAERSQSDTNLDAVIRLHHSNGWYGAIGQKTRSPSYQERYLWLPMESTAGLADGRVYIGNTELKPEKSHELELGYDWQSGSFSASPRVYYRKVSDYIQGTESTSMAAVMVVEMMGMNPYKPLQFNNVDAEFYGFDMDARYTINADWEVQTLLNSVRGKRTDIDDNLYRIVPDNATLALNFATSGWGASAQTRLFAGQREVSVSQGEKPTAGYAIANISAYWQPVGTLKLTLGVNNLFDKSYQDHLAGYNRVSGADIATGERLYGYARHAYLRLSYQL</sequence>
<keyword evidence="4 8" id="KW-0812">Transmembrane</keyword>
<evidence type="ECO:0000256" key="4">
    <source>
        <dbReference type="ARBA" id="ARBA00022692"/>
    </source>
</evidence>
<evidence type="ECO:0000256" key="3">
    <source>
        <dbReference type="ARBA" id="ARBA00022452"/>
    </source>
</evidence>
<dbReference type="eggNOG" id="COG4771">
    <property type="taxonomic scope" value="Bacteria"/>
</dbReference>
<dbReference type="PROSITE" id="PS52016">
    <property type="entry name" value="TONB_DEPENDENT_REC_3"/>
    <property type="match status" value="1"/>
</dbReference>
<evidence type="ECO:0000256" key="9">
    <source>
        <dbReference type="RuleBase" id="RU003357"/>
    </source>
</evidence>
<reference evidence="13 14" key="1">
    <citation type="journal article" date="2009" name="PLoS ONE">
        <title>The complete genome of Teredinibacter turnerae T7901: an intracellular endosymbiont of marine wood-boring bivalves (shipworms).</title>
        <authorList>
            <person name="Yang J.C."/>
            <person name="Madupu R."/>
            <person name="Durkin A.S."/>
            <person name="Ekborg N.A."/>
            <person name="Pedamallu C.S."/>
            <person name="Hostetler J.B."/>
            <person name="Radune D."/>
            <person name="Toms B.S."/>
            <person name="Henrissat B."/>
            <person name="Coutinho P.M."/>
            <person name="Schwarz S."/>
            <person name="Field L."/>
            <person name="Trindade-Silva A.E."/>
            <person name="Soares C.A.G."/>
            <person name="Elshahawi S."/>
            <person name="Hanora A."/>
            <person name="Schmidt E.W."/>
            <person name="Haygood M.G."/>
            <person name="Posfai J."/>
            <person name="Benner J."/>
            <person name="Madinger C."/>
            <person name="Nove J."/>
            <person name="Anton B."/>
            <person name="Chaudhary K."/>
            <person name="Foster J."/>
            <person name="Holman A."/>
            <person name="Kumar S."/>
            <person name="Lessard P.A."/>
            <person name="Luyten Y.A."/>
            <person name="Slatko B."/>
            <person name="Wood N."/>
            <person name="Wu B."/>
            <person name="Teplitski M."/>
            <person name="Mougous J.D."/>
            <person name="Ward N."/>
            <person name="Eisen J.A."/>
            <person name="Badger J.H."/>
            <person name="Distel D.L."/>
        </authorList>
    </citation>
    <scope>NUCLEOTIDE SEQUENCE [LARGE SCALE GENOMIC DNA]</scope>
    <source>
        <strain evidence="14">ATCC 39867 / T7901</strain>
    </source>
</reference>
<organism evidence="13 14">
    <name type="scientific">Teredinibacter turnerae (strain ATCC 39867 / T7901)</name>
    <dbReference type="NCBI Taxonomy" id="377629"/>
    <lineage>
        <taxon>Bacteria</taxon>
        <taxon>Pseudomonadati</taxon>
        <taxon>Pseudomonadota</taxon>
        <taxon>Gammaproteobacteria</taxon>
        <taxon>Cellvibrionales</taxon>
        <taxon>Cellvibrionaceae</taxon>
        <taxon>Teredinibacter</taxon>
    </lineage>
</organism>
<dbReference type="GO" id="GO:0015344">
    <property type="term" value="F:siderophore uptake transmembrane transporter activity"/>
    <property type="evidence" value="ECO:0007669"/>
    <property type="project" value="TreeGrafter"/>
</dbReference>